<evidence type="ECO:0000313" key="1">
    <source>
        <dbReference type="EMBL" id="RIB01869.1"/>
    </source>
</evidence>
<dbReference type="AlphaFoldDB" id="A0A397TZG6"/>
<sequence>MCYRNQSSSYSCSFLFRCINSCVFVFYHKVQCKKIRVKLLISLSNQFINQFISQFYF</sequence>
<dbReference type="EMBL" id="QKWP01002901">
    <property type="protein sequence ID" value="RIB01869.1"/>
    <property type="molecule type" value="Genomic_DNA"/>
</dbReference>
<keyword evidence="2" id="KW-1185">Reference proteome</keyword>
<accession>A0A397TZG6</accession>
<organism evidence="1 2">
    <name type="scientific">Gigaspora rosea</name>
    <dbReference type="NCBI Taxonomy" id="44941"/>
    <lineage>
        <taxon>Eukaryota</taxon>
        <taxon>Fungi</taxon>
        <taxon>Fungi incertae sedis</taxon>
        <taxon>Mucoromycota</taxon>
        <taxon>Glomeromycotina</taxon>
        <taxon>Glomeromycetes</taxon>
        <taxon>Diversisporales</taxon>
        <taxon>Gigasporaceae</taxon>
        <taxon>Gigaspora</taxon>
    </lineage>
</organism>
<gene>
    <name evidence="1" type="ORF">C2G38_941916</name>
</gene>
<evidence type="ECO:0000313" key="2">
    <source>
        <dbReference type="Proteomes" id="UP000266673"/>
    </source>
</evidence>
<reference evidence="1 2" key="1">
    <citation type="submission" date="2018-06" db="EMBL/GenBank/DDBJ databases">
        <title>Comparative genomics reveals the genomic features of Rhizophagus irregularis, R. cerebriforme, R. diaphanum and Gigaspora rosea, and their symbiotic lifestyle signature.</title>
        <authorList>
            <person name="Morin E."/>
            <person name="San Clemente H."/>
            <person name="Chen E.C.H."/>
            <person name="De La Providencia I."/>
            <person name="Hainaut M."/>
            <person name="Kuo A."/>
            <person name="Kohler A."/>
            <person name="Murat C."/>
            <person name="Tang N."/>
            <person name="Roy S."/>
            <person name="Loubradou J."/>
            <person name="Henrissat B."/>
            <person name="Grigoriev I.V."/>
            <person name="Corradi N."/>
            <person name="Roux C."/>
            <person name="Martin F.M."/>
        </authorList>
    </citation>
    <scope>NUCLEOTIDE SEQUENCE [LARGE SCALE GENOMIC DNA]</scope>
    <source>
        <strain evidence="1 2">DAOM 194757</strain>
    </source>
</reference>
<name>A0A397TZG6_9GLOM</name>
<proteinExistence type="predicted"/>
<protein>
    <submittedName>
        <fullName evidence="1">Uncharacterized protein</fullName>
    </submittedName>
</protein>
<comment type="caution">
    <text evidence="1">The sequence shown here is derived from an EMBL/GenBank/DDBJ whole genome shotgun (WGS) entry which is preliminary data.</text>
</comment>
<dbReference type="Proteomes" id="UP000266673">
    <property type="component" value="Unassembled WGS sequence"/>
</dbReference>